<reference evidence="2" key="1">
    <citation type="submission" date="2021-03" db="EMBL/GenBank/DDBJ databases">
        <authorList>
            <person name="Tran Van P."/>
        </authorList>
    </citation>
    <scope>NUCLEOTIDE SEQUENCE</scope>
</reference>
<evidence type="ECO:0000259" key="1">
    <source>
        <dbReference type="Pfam" id="PF07714"/>
    </source>
</evidence>
<gene>
    <name evidence="2" type="ORF">TPAB3V08_LOCUS13671</name>
</gene>
<evidence type="ECO:0000313" key="2">
    <source>
        <dbReference type="EMBL" id="CAG2066728.1"/>
    </source>
</evidence>
<proteinExistence type="predicted"/>
<name>A0ABN7PG32_TIMPD</name>
<keyword evidence="3" id="KW-1185">Reference proteome</keyword>
<accession>A0ABN7PG32</accession>
<dbReference type="SUPFAM" id="SSF56112">
    <property type="entry name" value="Protein kinase-like (PK-like)"/>
    <property type="match status" value="1"/>
</dbReference>
<sequence length="176" mass="19615">PQSGLDEIMSPDFSTILSNFNFSTASTSIEGLTSMQGIFELDANCNVVLQGRIGQLLWIKAIFALSKSTVAKSPRFQLCREVVSWDKEILATLMNQRCETCLIFKGRLTTRTKENDNTVFPGFYGEVYKGSLEQDDGEVPQLVAVKKLKANTLGTIQQDFEREISIMKVSLLFATT</sequence>
<dbReference type="EMBL" id="CAJPIN010058142">
    <property type="protein sequence ID" value="CAG2066728.1"/>
    <property type="molecule type" value="Genomic_DNA"/>
</dbReference>
<evidence type="ECO:0000313" key="3">
    <source>
        <dbReference type="Proteomes" id="UP001153148"/>
    </source>
</evidence>
<dbReference type="InterPro" id="IPR011009">
    <property type="entry name" value="Kinase-like_dom_sf"/>
</dbReference>
<dbReference type="Pfam" id="PF07714">
    <property type="entry name" value="PK_Tyr_Ser-Thr"/>
    <property type="match status" value="1"/>
</dbReference>
<dbReference type="InterPro" id="IPR001245">
    <property type="entry name" value="Ser-Thr/Tyr_kinase_cat_dom"/>
</dbReference>
<organism evidence="2 3">
    <name type="scientific">Timema podura</name>
    <name type="common">Walking stick</name>
    <dbReference type="NCBI Taxonomy" id="61482"/>
    <lineage>
        <taxon>Eukaryota</taxon>
        <taxon>Metazoa</taxon>
        <taxon>Ecdysozoa</taxon>
        <taxon>Arthropoda</taxon>
        <taxon>Hexapoda</taxon>
        <taxon>Insecta</taxon>
        <taxon>Pterygota</taxon>
        <taxon>Neoptera</taxon>
        <taxon>Polyneoptera</taxon>
        <taxon>Phasmatodea</taxon>
        <taxon>Timematodea</taxon>
        <taxon>Timematoidea</taxon>
        <taxon>Timematidae</taxon>
        <taxon>Timema</taxon>
    </lineage>
</organism>
<dbReference type="Gene3D" id="3.30.200.20">
    <property type="entry name" value="Phosphorylase Kinase, domain 1"/>
    <property type="match status" value="1"/>
</dbReference>
<feature type="non-terminal residue" evidence="2">
    <location>
        <position position="1"/>
    </location>
</feature>
<feature type="domain" description="Serine-threonine/tyrosine-protein kinase catalytic" evidence="1">
    <location>
        <begin position="121"/>
        <end position="168"/>
    </location>
</feature>
<comment type="caution">
    <text evidence="2">The sequence shown here is derived from an EMBL/GenBank/DDBJ whole genome shotgun (WGS) entry which is preliminary data.</text>
</comment>
<protein>
    <recommendedName>
        <fullName evidence="1">Serine-threonine/tyrosine-protein kinase catalytic domain-containing protein</fullName>
    </recommendedName>
</protein>
<dbReference type="Proteomes" id="UP001153148">
    <property type="component" value="Unassembled WGS sequence"/>
</dbReference>